<dbReference type="AlphaFoldDB" id="A0A8S1QXY3"/>
<feature type="compositionally biased region" description="Basic residues" evidence="1">
    <location>
        <begin position="561"/>
        <end position="579"/>
    </location>
</feature>
<evidence type="ECO:0000313" key="2">
    <source>
        <dbReference type="EMBL" id="CAD8119340.1"/>
    </source>
</evidence>
<reference evidence="2" key="1">
    <citation type="submission" date="2021-01" db="EMBL/GenBank/DDBJ databases">
        <authorList>
            <consortium name="Genoscope - CEA"/>
            <person name="William W."/>
        </authorList>
    </citation>
    <scope>NUCLEOTIDE SEQUENCE</scope>
</reference>
<evidence type="ECO:0000256" key="1">
    <source>
        <dbReference type="SAM" id="MobiDB-lite"/>
    </source>
</evidence>
<organism evidence="2 3">
    <name type="scientific">Paramecium sonneborni</name>
    <dbReference type="NCBI Taxonomy" id="65129"/>
    <lineage>
        <taxon>Eukaryota</taxon>
        <taxon>Sar</taxon>
        <taxon>Alveolata</taxon>
        <taxon>Ciliophora</taxon>
        <taxon>Intramacronucleata</taxon>
        <taxon>Oligohymenophorea</taxon>
        <taxon>Peniculida</taxon>
        <taxon>Parameciidae</taxon>
        <taxon>Paramecium</taxon>
    </lineage>
</organism>
<sequence length="579" mass="69579">MKEENVKTEISETFTKRQETYSLQHQAQSNIFLEDQKVSFKQSLYLRYSYNQVRIPYSHTHILQKHDHYIQKEDNNTIVSGKTYLTKAMEYRYMKIACHNVLGTLRCSIQCTSEFQVLISQVHSFPTTQNCEQVINNRGFQMSVTSGEFIYISFISRKNSEVTFNIHTKILNEQKYAIKTFQDTSNNYNLTSINNNKSFQFIINSNRQQAKIKKNKYYDEISRSERYLKVLQTKSFQKLSHNQAIIQKKFDIKAKQLANQEKILQKKLNFVLKYKFFFEHQWATLIYIIKLTQQIADIYQHKKTIIQKYRLAAFKIKLLLIMLRKQLAKKKGLTLITRVTVDALISIKMRAKIVSHVVRIKQGNILIPYFRQRALIYELKVKMLEKANKILIVKKYILIFETNYLQYKKEMIAKWEKTNEKIREKEIKDKQPTQRNKAIVMWFQVIKDKEFAQQMRSCFLVELIRDRIKVHLQDQQIIKKYKYDLKYYKQKSRLCKDSLETNQYRQEIHQITNDIYAMHIKNQLFMHVDVEKYFQKLLNRYIILVDETENLPADMQAQQKQKQRQSRISLRKGLRKSKI</sequence>
<dbReference type="Proteomes" id="UP000692954">
    <property type="component" value="Unassembled WGS sequence"/>
</dbReference>
<name>A0A8S1QXY3_9CILI</name>
<proteinExistence type="predicted"/>
<comment type="caution">
    <text evidence="2">The sequence shown here is derived from an EMBL/GenBank/DDBJ whole genome shotgun (WGS) entry which is preliminary data.</text>
</comment>
<evidence type="ECO:0000313" key="3">
    <source>
        <dbReference type="Proteomes" id="UP000692954"/>
    </source>
</evidence>
<feature type="region of interest" description="Disordered" evidence="1">
    <location>
        <begin position="555"/>
        <end position="579"/>
    </location>
</feature>
<accession>A0A8S1QXY3</accession>
<dbReference type="EMBL" id="CAJJDN010000120">
    <property type="protein sequence ID" value="CAD8119340.1"/>
    <property type="molecule type" value="Genomic_DNA"/>
</dbReference>
<protein>
    <submittedName>
        <fullName evidence="2">Uncharacterized protein</fullName>
    </submittedName>
</protein>
<gene>
    <name evidence="2" type="ORF">PSON_ATCC_30995.1.T1200181</name>
</gene>
<keyword evidence="3" id="KW-1185">Reference proteome</keyword>